<evidence type="ECO:0000313" key="10">
    <source>
        <dbReference type="Proteomes" id="UP000478008"/>
    </source>
</evidence>
<dbReference type="InterPro" id="IPR045196">
    <property type="entry name" value="IF2/IF5"/>
</dbReference>
<proteinExistence type="inferred from homology"/>
<evidence type="ECO:0000256" key="5">
    <source>
        <dbReference type="ARBA" id="ARBA00023134"/>
    </source>
</evidence>
<dbReference type="PANTHER" id="PTHR23001">
    <property type="entry name" value="EUKARYOTIC TRANSLATION INITIATION FACTOR"/>
    <property type="match status" value="1"/>
</dbReference>
<reference evidence="8" key="3">
    <citation type="journal article" name="BMC Genomics">
        <title>New genome assemblies reveal patterns of domestication and adaptation across Brettanomyces (Dekkera) species.</title>
        <authorList>
            <person name="Roach M.J."/>
            <person name="Borneman A.R."/>
        </authorList>
    </citation>
    <scope>NUCLEOTIDE SEQUENCE</scope>
    <source>
        <strain evidence="8">UCD 2041</strain>
    </source>
</reference>
<name>A0A7D9H1N2_DEKBR</name>
<evidence type="ECO:0000313" key="9">
    <source>
        <dbReference type="EMBL" id="VUG18107.1"/>
    </source>
</evidence>
<dbReference type="Proteomes" id="UP000478008">
    <property type="component" value="Unassembled WGS sequence"/>
</dbReference>
<feature type="region of interest" description="Disordered" evidence="6">
    <location>
        <begin position="373"/>
        <end position="401"/>
    </location>
</feature>
<keyword evidence="5" id="KW-0342">GTP-binding</keyword>
<dbReference type="CDD" id="cd11561">
    <property type="entry name" value="W2_eIF5"/>
    <property type="match status" value="1"/>
</dbReference>
<dbReference type="InterPro" id="IPR016189">
    <property type="entry name" value="Transl_init_fac_IF2/IF5_N"/>
</dbReference>
<keyword evidence="3" id="KW-0547">Nucleotide-binding</keyword>
<dbReference type="InterPro" id="IPR003307">
    <property type="entry name" value="W2_domain"/>
</dbReference>
<dbReference type="OrthoDB" id="10250831at2759"/>
<dbReference type="PANTHER" id="PTHR23001:SF7">
    <property type="entry name" value="EUKARYOTIC TRANSLATION INITIATION FACTOR 5"/>
    <property type="match status" value="1"/>
</dbReference>
<dbReference type="GO" id="GO:0001732">
    <property type="term" value="P:formation of cytoplasmic translation initiation complex"/>
    <property type="evidence" value="ECO:0007669"/>
    <property type="project" value="TreeGrafter"/>
</dbReference>
<evidence type="ECO:0000256" key="1">
    <source>
        <dbReference type="ARBA" id="ARBA00010397"/>
    </source>
</evidence>
<dbReference type="SUPFAM" id="SSF75689">
    <property type="entry name" value="Zinc-binding domain of translation initiation factor 2 beta"/>
    <property type="match status" value="1"/>
</dbReference>
<reference evidence="8" key="2">
    <citation type="submission" date="2020-10" db="EMBL/GenBank/DDBJ databases">
        <authorList>
            <person name="Palmer J.M."/>
        </authorList>
    </citation>
    <scope>NUCLEOTIDE SEQUENCE</scope>
    <source>
        <strain evidence="8">UCD 2041</strain>
    </source>
</reference>
<dbReference type="GO" id="GO:0071074">
    <property type="term" value="F:eukaryotic initiation factor eIF2 binding"/>
    <property type="evidence" value="ECO:0007669"/>
    <property type="project" value="TreeGrafter"/>
</dbReference>
<dbReference type="SMART" id="SM00653">
    <property type="entry name" value="eIF2B_5"/>
    <property type="match status" value="1"/>
</dbReference>
<dbReference type="Proteomes" id="UP000663131">
    <property type="component" value="Chromosome 8"/>
</dbReference>
<dbReference type="SMART" id="SM00515">
    <property type="entry name" value="eIF5C"/>
    <property type="match status" value="1"/>
</dbReference>
<dbReference type="GO" id="GO:0005092">
    <property type="term" value="F:GDP-dissociation inhibitor activity"/>
    <property type="evidence" value="ECO:0007669"/>
    <property type="project" value="TreeGrafter"/>
</dbReference>
<dbReference type="GO" id="GO:0003743">
    <property type="term" value="F:translation initiation factor activity"/>
    <property type="evidence" value="ECO:0007669"/>
    <property type="project" value="UniProtKB-KW"/>
</dbReference>
<keyword evidence="2" id="KW-0396">Initiation factor</keyword>
<evidence type="ECO:0000256" key="2">
    <source>
        <dbReference type="ARBA" id="ARBA00022540"/>
    </source>
</evidence>
<dbReference type="EMBL" id="CP063136">
    <property type="protein sequence ID" value="QOU21093.1"/>
    <property type="molecule type" value="Genomic_DNA"/>
</dbReference>
<dbReference type="InterPro" id="IPR016190">
    <property type="entry name" value="Transl_init_fac_IF2/IF5_Zn-bd"/>
</dbReference>
<dbReference type="Gene3D" id="1.25.40.180">
    <property type="match status" value="1"/>
</dbReference>
<dbReference type="Gene3D" id="3.30.30.170">
    <property type="match status" value="1"/>
</dbReference>
<dbReference type="FunFam" id="3.30.30.170:FF:000002">
    <property type="entry name" value="Eukaryotic translation initiation factor 5"/>
    <property type="match status" value="1"/>
</dbReference>
<dbReference type="Pfam" id="PF01873">
    <property type="entry name" value="eIF-5_eIF-2B"/>
    <property type="match status" value="1"/>
</dbReference>
<protein>
    <submittedName>
        <fullName evidence="9">DEBR0S3_02432g1_1</fullName>
    </submittedName>
</protein>
<evidence type="ECO:0000256" key="3">
    <source>
        <dbReference type="ARBA" id="ARBA00022741"/>
    </source>
</evidence>
<feature type="domain" description="W2" evidence="7">
    <location>
        <begin position="225"/>
        <end position="382"/>
    </location>
</feature>
<dbReference type="InterPro" id="IPR016024">
    <property type="entry name" value="ARM-type_fold"/>
</dbReference>
<dbReference type="PROSITE" id="PS51363">
    <property type="entry name" value="W2"/>
    <property type="match status" value="1"/>
</dbReference>
<dbReference type="Pfam" id="PF02020">
    <property type="entry name" value="W2"/>
    <property type="match status" value="1"/>
</dbReference>
<dbReference type="AlphaFoldDB" id="A0A7D9H1N2"/>
<dbReference type="FunFam" id="2.20.25.350:FF:000001">
    <property type="entry name" value="Eukaryotic translation initiation factor 5"/>
    <property type="match status" value="1"/>
</dbReference>
<dbReference type="SUPFAM" id="SSF100966">
    <property type="entry name" value="Translation initiation factor 2 beta, aIF2beta, N-terminal domain"/>
    <property type="match status" value="1"/>
</dbReference>
<dbReference type="GO" id="GO:0005525">
    <property type="term" value="F:GTP binding"/>
    <property type="evidence" value="ECO:0007669"/>
    <property type="project" value="UniProtKB-KW"/>
</dbReference>
<evidence type="ECO:0000256" key="4">
    <source>
        <dbReference type="ARBA" id="ARBA00022917"/>
    </source>
</evidence>
<keyword evidence="10" id="KW-1185">Reference proteome</keyword>
<sequence length="401" mass="45107">MSLINICRDNKDVFYRYKMPPIEAITEGRGNGIKTNVLNAVDVARALNRPTPYVIKYFGFELGAQTSISEKNDRYLVNGVHDATKLQDVLDGFINKFVLCPSCKNPETILKVTTDGHLNRDCKACGKVTEVDPRLKLVTYILKNPPQNHVKSEKKSATASANVIGGGRSISDIAAKQKPSAATTTLANTVAPPSKKVEVKDDEWAVDMSEEAIQARARELNALTLKDETQKYEEFGEWILKNEDEIPSDVEIFKKAQSMDILNDRMTVEVIAQCIFDEDILKEIEEHAGLLSKLLVTPKHEKSLLGGIERMIGTDHMDLVPQVPRILMQLYQNDLVSEDVIREWGTHVTKKYVPKQTCKKIRRAAKPFLVWLDQAESGSEDEDEDEDEEDGEEDGEEEDEE</sequence>
<organism evidence="9 10">
    <name type="scientific">Dekkera bruxellensis</name>
    <name type="common">Brettanomyces custersii</name>
    <dbReference type="NCBI Taxonomy" id="5007"/>
    <lineage>
        <taxon>Eukaryota</taxon>
        <taxon>Fungi</taxon>
        <taxon>Dikarya</taxon>
        <taxon>Ascomycota</taxon>
        <taxon>Saccharomycotina</taxon>
        <taxon>Pichiomycetes</taxon>
        <taxon>Pichiales</taxon>
        <taxon>Pichiaceae</taxon>
        <taxon>Brettanomyces</taxon>
    </lineage>
</organism>
<dbReference type="Gene3D" id="2.20.25.350">
    <property type="match status" value="1"/>
</dbReference>
<dbReference type="EMBL" id="CABFWN010000003">
    <property type="protein sequence ID" value="VUG18107.1"/>
    <property type="molecule type" value="Genomic_DNA"/>
</dbReference>
<gene>
    <name evidence="9" type="primary">TIF5</name>
    <name evidence="8" type="ORF">BRETT_000812</name>
    <name evidence="9" type="ORF">DEBR0S3_02432G</name>
</gene>
<reference evidence="9 10" key="1">
    <citation type="submission" date="2019-07" db="EMBL/GenBank/DDBJ databases">
        <authorList>
            <person name="Friedrich A."/>
            <person name="Schacherer J."/>
        </authorList>
    </citation>
    <scope>NUCLEOTIDE SEQUENCE [LARGE SCALE GENOMIC DNA]</scope>
</reference>
<accession>A0A7D9H1N2</accession>
<dbReference type="SUPFAM" id="SSF48371">
    <property type="entry name" value="ARM repeat"/>
    <property type="match status" value="1"/>
</dbReference>
<dbReference type="FunFam" id="1.25.40.180:FF:000031">
    <property type="entry name" value="Eukaryotic translation initiation factor 5"/>
    <property type="match status" value="1"/>
</dbReference>
<feature type="compositionally biased region" description="Acidic residues" evidence="6">
    <location>
        <begin position="378"/>
        <end position="401"/>
    </location>
</feature>
<evidence type="ECO:0000313" key="8">
    <source>
        <dbReference type="EMBL" id="QOU21093.1"/>
    </source>
</evidence>
<dbReference type="GO" id="GO:0005829">
    <property type="term" value="C:cytosol"/>
    <property type="evidence" value="ECO:0007669"/>
    <property type="project" value="TreeGrafter"/>
</dbReference>
<evidence type="ECO:0000259" key="7">
    <source>
        <dbReference type="PROSITE" id="PS51363"/>
    </source>
</evidence>
<keyword evidence="4" id="KW-0648">Protein biosynthesis</keyword>
<evidence type="ECO:0000256" key="6">
    <source>
        <dbReference type="SAM" id="MobiDB-lite"/>
    </source>
</evidence>
<comment type="similarity">
    <text evidence="1">Belongs to the eIF-2-beta/eIF-5 family.</text>
</comment>
<dbReference type="InterPro" id="IPR002735">
    <property type="entry name" value="Transl_init_fac_IF2/IF5_dom"/>
</dbReference>